<protein>
    <submittedName>
        <fullName evidence="2">Uncharacterized protein</fullName>
    </submittedName>
</protein>
<evidence type="ECO:0000256" key="1">
    <source>
        <dbReference type="SAM" id="MobiDB-lite"/>
    </source>
</evidence>
<evidence type="ECO:0000313" key="2">
    <source>
        <dbReference type="EMBL" id="KEY72438.1"/>
    </source>
</evidence>
<keyword evidence="3" id="KW-1185">Reference proteome</keyword>
<proteinExistence type="predicted"/>
<feature type="region of interest" description="Disordered" evidence="1">
    <location>
        <begin position="133"/>
        <end position="156"/>
    </location>
</feature>
<dbReference type="EMBL" id="KL648095">
    <property type="protein sequence ID" value="KEY72438.1"/>
    <property type="molecule type" value="Genomic_DNA"/>
</dbReference>
<name>A0A084B4F9_STACB</name>
<organism evidence="2 3">
    <name type="scientific">Stachybotrys chartarum (strain CBS 109288 / IBT 7711)</name>
    <name type="common">Toxic black mold</name>
    <name type="synonym">Stilbospora chartarum</name>
    <dbReference type="NCBI Taxonomy" id="1280523"/>
    <lineage>
        <taxon>Eukaryota</taxon>
        <taxon>Fungi</taxon>
        <taxon>Dikarya</taxon>
        <taxon>Ascomycota</taxon>
        <taxon>Pezizomycotina</taxon>
        <taxon>Sordariomycetes</taxon>
        <taxon>Hypocreomycetidae</taxon>
        <taxon>Hypocreales</taxon>
        <taxon>Stachybotryaceae</taxon>
        <taxon>Stachybotrys</taxon>
    </lineage>
</organism>
<dbReference type="AlphaFoldDB" id="A0A084B4F9"/>
<reference evidence="2 3" key="1">
    <citation type="journal article" date="2014" name="BMC Genomics">
        <title>Comparative genome sequencing reveals chemotype-specific gene clusters in the toxigenic black mold Stachybotrys.</title>
        <authorList>
            <person name="Semeiks J."/>
            <person name="Borek D."/>
            <person name="Otwinowski Z."/>
            <person name="Grishin N.V."/>
        </authorList>
    </citation>
    <scope>NUCLEOTIDE SEQUENCE [LARGE SCALE GENOMIC DNA]</scope>
    <source>
        <strain evidence="3">CBS 109288 / IBT 7711</strain>
    </source>
</reference>
<gene>
    <name evidence="2" type="ORF">S7711_10421</name>
</gene>
<sequence>MGFSVHLEPCTLYHEYGSFLSKNINVYQTARRVVSPSWWHHLGCGSVHQPWTRSIASDTPKARIGAQVLPTDGYEVRPQVNREDRGDKRGYFHEPEMGRNPSVLVHKRRAKGTWDVTIARGRTQLGLRDFAGKYSGQSSVDPGKGTSFDADDGAAERGARSRAKSWAGHAGRAMSRLSVPRLQLKGVFPSPSVVRCLDLARTASEKHRRENIQSTIFDWWLAGCGLSGAGLQTRSLARDRTVQAHFLLPSVLARYAFQGRVGHSVGHWCLTVRLLPAFSLLPPLVPVEVDFSTKQLRYFPPPTRRQFQVTCDRGTYISLPILSRPKAVPEHRVKHFGTLDGVLGPAPSYLLLSTSTSPVPSGGIPGTPLLHLWRSTDDKLLPPPLLSRRAPLLPRPPIL</sequence>
<dbReference type="HOGENOM" id="CLU_691118_0_0_1"/>
<accession>A0A084B4F9</accession>
<evidence type="ECO:0000313" key="3">
    <source>
        <dbReference type="Proteomes" id="UP000028045"/>
    </source>
</evidence>
<dbReference type="Proteomes" id="UP000028045">
    <property type="component" value="Unassembled WGS sequence"/>
</dbReference>